<keyword evidence="9" id="KW-0694">RNA-binding</keyword>
<dbReference type="InterPro" id="IPR056591">
    <property type="entry name" value="ELP3-like_N"/>
</dbReference>
<dbReference type="InterPro" id="IPR006638">
    <property type="entry name" value="Elp3/MiaA/NifB-like_rSAM"/>
</dbReference>
<dbReference type="CDD" id="cd01335">
    <property type="entry name" value="Radical_SAM"/>
    <property type="match status" value="1"/>
</dbReference>
<dbReference type="SFLD" id="SFLDG01086">
    <property type="entry name" value="elongater_protein-like"/>
    <property type="match status" value="1"/>
</dbReference>
<dbReference type="InterPro" id="IPR058240">
    <property type="entry name" value="rSAM_sf"/>
</dbReference>
<comment type="cofactor">
    <cofactor evidence="14 15">
        <name>[4Fe-4S] cluster</name>
        <dbReference type="ChEBI" id="CHEBI:49883"/>
    </cofactor>
    <text evidence="14 15">Binds 1 [4Fe-4S] cluster. The cluster is coordinated with 3 cysteines and an exchangeable S-adenosyl-L-methionine.</text>
</comment>
<sequence length="572" mass="63711">MIDADVVAEILMGLSALYERAGVLGRHEVTMVLAQVARRHGLPTLPSLTDLSNAIPPSRRLELARFLMRKPVRSASGVQVIAVMCKPHRCPHQVRTGASCTYCGGGPDSDFAYSTQSYTGFEPTSMRAIRARYDAVEQVRVRMEQLRQLGHDTAKVEVVLMGGTFLSMPRAYRSTFIAGIYAGLTGHIPSGSKRYLVPEAIAYAARSSVKCVALTIETRPDYCEPRNLADMLRYGTTRLEIGVQTVYDDVCGDINRGHTIRSVIRCLGQSRDAGFKVIAHMMPNLSFTSTIRDVFGFQELFQSHAYRVDGLKIYPTLIIRGTPLYERWRTGKYLRYLSTSRLVSLLAMIYVLSPPWVRIYRIMRDIPLPLITSGVEVSNLRELALIEAATMGIQSQEIRQREAGIVELINTSLHQKGTNVTRDSSSSSTPAVPEICRRDYWASGSWETFLSIETPASMGSKPPILLALCRLRQMPRGGRGKFLGIRPELKGRVSLIREVHVYGSAVGINERAAGAQHRGLGQLLVREAERIARLEHRSHKLAIIAGVGTREYYQRLGYALDGPYMSRVLEPI</sequence>
<evidence type="ECO:0000256" key="6">
    <source>
        <dbReference type="ARBA" id="ARBA00022691"/>
    </source>
</evidence>
<dbReference type="InterPro" id="IPR039661">
    <property type="entry name" value="ELP3"/>
</dbReference>
<dbReference type="InterPro" id="IPR016181">
    <property type="entry name" value="Acyl_CoA_acyltransferase"/>
</dbReference>
<comment type="catalytic activity">
    <reaction evidence="13">
        <text>uridine(34) in tRNA + acetyl-CoA + S-adenosyl-L-methionine + H2O = 5-(carboxymethyl)uridine(34) in tRNA + 5'-deoxyadenosine + L-methionine + CoA + 2 H(+)</text>
        <dbReference type="Rhea" id="RHEA:61020"/>
        <dbReference type="Rhea" id="RHEA-COMP:10407"/>
        <dbReference type="Rhea" id="RHEA-COMP:11727"/>
        <dbReference type="ChEBI" id="CHEBI:15377"/>
        <dbReference type="ChEBI" id="CHEBI:15378"/>
        <dbReference type="ChEBI" id="CHEBI:17319"/>
        <dbReference type="ChEBI" id="CHEBI:57287"/>
        <dbReference type="ChEBI" id="CHEBI:57288"/>
        <dbReference type="ChEBI" id="CHEBI:57844"/>
        <dbReference type="ChEBI" id="CHEBI:59789"/>
        <dbReference type="ChEBI" id="CHEBI:65315"/>
        <dbReference type="ChEBI" id="CHEBI:74882"/>
        <dbReference type="EC" id="2.3.1.311"/>
    </reaction>
    <physiologicalReaction direction="left-to-right" evidence="13">
        <dbReference type="Rhea" id="RHEA:61021"/>
    </physiologicalReaction>
</comment>
<evidence type="ECO:0000256" key="15">
    <source>
        <dbReference type="PIRSR" id="PIRSR005669-1"/>
    </source>
</evidence>
<dbReference type="UniPathway" id="UPA00988"/>
<dbReference type="InterPro" id="IPR034687">
    <property type="entry name" value="ELP3-like"/>
</dbReference>
<dbReference type="GO" id="GO:0106261">
    <property type="term" value="F:tRNA uridine(34) acetyltransferase activity"/>
    <property type="evidence" value="ECO:0007669"/>
    <property type="project" value="UniProtKB-EC"/>
</dbReference>
<dbReference type="Pfam" id="PF23613">
    <property type="entry name" value="ELP3_N"/>
    <property type="match status" value="1"/>
</dbReference>
<keyword evidence="4 14" id="KW-0820">tRNA-binding</keyword>
<evidence type="ECO:0000313" key="18">
    <source>
        <dbReference type="Proteomes" id="UP000315496"/>
    </source>
</evidence>
<dbReference type="GO" id="GO:0033588">
    <property type="term" value="C:elongator holoenzyme complex"/>
    <property type="evidence" value="ECO:0007669"/>
    <property type="project" value="TreeGrafter"/>
</dbReference>
<comment type="similarity">
    <text evidence="2 14">Belongs to the ELP3 family.</text>
</comment>
<dbReference type="PROSITE" id="PS51918">
    <property type="entry name" value="RADICAL_SAM"/>
    <property type="match status" value="1"/>
</dbReference>
<evidence type="ECO:0000256" key="1">
    <source>
        <dbReference type="ARBA" id="ARBA00005217"/>
    </source>
</evidence>
<keyword evidence="10 15" id="KW-0408">Iron</keyword>
<reference evidence="17 18" key="1">
    <citation type="submission" date="2019-05" db="EMBL/GenBank/DDBJ databases">
        <title>The compact genome of Giardia muris reveals important steps in the evolution of intestinal protozoan parasites.</title>
        <authorList>
            <person name="Xu F."/>
            <person name="Jimenez-Gonzalez A."/>
            <person name="Einarsson E."/>
            <person name="Astvaldsson A."/>
            <person name="Peirasmaki D."/>
            <person name="Eckmann L."/>
            <person name="Andersson J.O."/>
            <person name="Svard S.G."/>
            <person name="Jerlstrom-Hultqvist J."/>
        </authorList>
    </citation>
    <scope>NUCLEOTIDE SEQUENCE [LARGE SCALE GENOMIC DNA]</scope>
    <source>
        <strain evidence="17 18">Roberts-Thomson</strain>
    </source>
</reference>
<evidence type="ECO:0000256" key="14">
    <source>
        <dbReference type="PIRNR" id="PIRNR005669"/>
    </source>
</evidence>
<dbReference type="GO" id="GO:0046872">
    <property type="term" value="F:metal ion binding"/>
    <property type="evidence" value="ECO:0007669"/>
    <property type="project" value="UniProtKB-KW"/>
</dbReference>
<feature type="domain" description="Radical SAM core" evidence="16">
    <location>
        <begin position="73"/>
        <end position="355"/>
    </location>
</feature>
<organism evidence="17 18">
    <name type="scientific">Giardia muris</name>
    <dbReference type="NCBI Taxonomy" id="5742"/>
    <lineage>
        <taxon>Eukaryota</taxon>
        <taxon>Metamonada</taxon>
        <taxon>Diplomonadida</taxon>
        <taxon>Hexamitidae</taxon>
        <taxon>Giardiinae</taxon>
        <taxon>Giardia</taxon>
    </lineage>
</organism>
<dbReference type="GO" id="GO:0051539">
    <property type="term" value="F:4 iron, 4 sulfur cluster binding"/>
    <property type="evidence" value="ECO:0007669"/>
    <property type="project" value="UniProtKB-KW"/>
</dbReference>
<evidence type="ECO:0000256" key="13">
    <source>
        <dbReference type="ARBA" id="ARBA00047372"/>
    </source>
</evidence>
<dbReference type="EC" id="2.3.1.-" evidence="14"/>
<dbReference type="AlphaFoldDB" id="A0A4Z1SVL0"/>
<dbReference type="SUPFAM" id="SSF102114">
    <property type="entry name" value="Radical SAM enzymes"/>
    <property type="match status" value="1"/>
</dbReference>
<dbReference type="NCBIfam" id="TIGR01211">
    <property type="entry name" value="ELP3"/>
    <property type="match status" value="1"/>
</dbReference>
<name>A0A4Z1SVL0_GIAMU</name>
<keyword evidence="8 14" id="KW-0479">Metal-binding</keyword>
<dbReference type="PANTHER" id="PTHR11135:SF0">
    <property type="entry name" value="ELONGATOR COMPLEX PROTEIN 3"/>
    <property type="match status" value="1"/>
</dbReference>
<evidence type="ECO:0000256" key="9">
    <source>
        <dbReference type="ARBA" id="ARBA00022884"/>
    </source>
</evidence>
<feature type="binding site" evidence="15">
    <location>
        <position position="100"/>
    </location>
    <ligand>
        <name>[4Fe-4S] cluster</name>
        <dbReference type="ChEBI" id="CHEBI:49883"/>
        <note>4Fe-4S-S-AdoMet</note>
    </ligand>
</feature>
<evidence type="ECO:0000256" key="11">
    <source>
        <dbReference type="ARBA" id="ARBA00023014"/>
    </source>
</evidence>
<dbReference type="EMBL" id="VDLU01000001">
    <property type="protein sequence ID" value="TNJ29826.1"/>
    <property type="molecule type" value="Genomic_DNA"/>
</dbReference>
<dbReference type="Pfam" id="PF16199">
    <property type="entry name" value="Radical_SAM_C"/>
    <property type="match status" value="1"/>
</dbReference>
<dbReference type="InterPro" id="IPR032432">
    <property type="entry name" value="Radical_SAM_C"/>
</dbReference>
<dbReference type="GO" id="GO:0005737">
    <property type="term" value="C:cytoplasm"/>
    <property type="evidence" value="ECO:0007669"/>
    <property type="project" value="TreeGrafter"/>
</dbReference>
<dbReference type="PANTHER" id="PTHR11135">
    <property type="entry name" value="HISTONE ACETYLTRANSFERASE-RELATED"/>
    <property type="match status" value="1"/>
</dbReference>
<evidence type="ECO:0000313" key="17">
    <source>
        <dbReference type="EMBL" id="TNJ29826.1"/>
    </source>
</evidence>
<comment type="pathway">
    <text evidence="1">tRNA modification.</text>
</comment>
<keyword evidence="5 14" id="KW-0808">Transferase</keyword>
<dbReference type="PIRSF" id="PIRSF005669">
    <property type="entry name" value="Hist_AcTrfase_ELP3"/>
    <property type="match status" value="1"/>
</dbReference>
<dbReference type="GO" id="GO:0005634">
    <property type="term" value="C:nucleus"/>
    <property type="evidence" value="ECO:0007669"/>
    <property type="project" value="TreeGrafter"/>
</dbReference>
<keyword evidence="12 14" id="KW-0012">Acyltransferase</keyword>
<keyword evidence="18" id="KW-1185">Reference proteome</keyword>
<dbReference type="SUPFAM" id="SSF55729">
    <property type="entry name" value="Acyl-CoA N-acyltransferases (Nat)"/>
    <property type="match status" value="1"/>
</dbReference>
<keyword evidence="3" id="KW-0004">4Fe-4S</keyword>
<evidence type="ECO:0000256" key="4">
    <source>
        <dbReference type="ARBA" id="ARBA00022555"/>
    </source>
</evidence>
<dbReference type="InterPro" id="IPR007197">
    <property type="entry name" value="rSAM"/>
</dbReference>
<dbReference type="GO" id="GO:0000049">
    <property type="term" value="F:tRNA binding"/>
    <property type="evidence" value="ECO:0007669"/>
    <property type="project" value="UniProtKB-KW"/>
</dbReference>
<evidence type="ECO:0000256" key="12">
    <source>
        <dbReference type="ARBA" id="ARBA00023315"/>
    </source>
</evidence>
<keyword evidence="6 14" id="KW-0949">S-adenosyl-L-methionine</keyword>
<dbReference type="SMART" id="SM00729">
    <property type="entry name" value="Elp3"/>
    <property type="match status" value="1"/>
</dbReference>
<protein>
    <recommendedName>
        <fullName evidence="14">Elongator complex protein 3</fullName>
        <ecNumber evidence="14">2.3.1.-</ecNumber>
    </recommendedName>
</protein>
<evidence type="ECO:0000256" key="5">
    <source>
        <dbReference type="ARBA" id="ARBA00022679"/>
    </source>
</evidence>
<feature type="binding site" evidence="15">
    <location>
        <position position="90"/>
    </location>
    <ligand>
        <name>[4Fe-4S] cluster</name>
        <dbReference type="ChEBI" id="CHEBI:49883"/>
        <note>4Fe-4S-S-AdoMet</note>
    </ligand>
</feature>
<feature type="binding site" evidence="15">
    <location>
        <position position="103"/>
    </location>
    <ligand>
        <name>[4Fe-4S] cluster</name>
        <dbReference type="ChEBI" id="CHEBI:49883"/>
        <note>4Fe-4S-S-AdoMet</note>
    </ligand>
</feature>
<dbReference type="GO" id="GO:0002926">
    <property type="term" value="P:tRNA wobble base 5-methoxycarbonylmethyl-2-thiouridinylation"/>
    <property type="evidence" value="ECO:0007669"/>
    <property type="project" value="TreeGrafter"/>
</dbReference>
<accession>A0A4Z1SVL0</accession>
<keyword evidence="11 14" id="KW-0411">Iron-sulfur</keyword>
<evidence type="ECO:0000256" key="3">
    <source>
        <dbReference type="ARBA" id="ARBA00022485"/>
    </source>
</evidence>
<evidence type="ECO:0000256" key="10">
    <source>
        <dbReference type="ARBA" id="ARBA00023004"/>
    </source>
</evidence>
<evidence type="ECO:0000259" key="16">
    <source>
        <dbReference type="PROSITE" id="PS51918"/>
    </source>
</evidence>
<evidence type="ECO:0000256" key="8">
    <source>
        <dbReference type="ARBA" id="ARBA00022723"/>
    </source>
</evidence>
<dbReference type="Proteomes" id="UP000315496">
    <property type="component" value="Chromosome 1"/>
</dbReference>
<gene>
    <name evidence="17" type="ORF">GMRT_15501</name>
</gene>
<dbReference type="OrthoDB" id="10265243at2759"/>
<comment type="caution">
    <text evidence="17">The sequence shown here is derived from an EMBL/GenBank/DDBJ whole genome shotgun (WGS) entry which is preliminary data.</text>
</comment>
<evidence type="ECO:0000256" key="2">
    <source>
        <dbReference type="ARBA" id="ARBA00005494"/>
    </source>
</evidence>
<dbReference type="VEuPathDB" id="GiardiaDB:GMRT_15501"/>
<dbReference type="Pfam" id="PF04055">
    <property type="entry name" value="Radical_SAM"/>
    <property type="match status" value="1"/>
</dbReference>
<keyword evidence="7 14" id="KW-0819">tRNA processing</keyword>
<dbReference type="SFLD" id="SFLDS00029">
    <property type="entry name" value="Radical_SAM"/>
    <property type="match status" value="1"/>
</dbReference>
<evidence type="ECO:0000256" key="7">
    <source>
        <dbReference type="ARBA" id="ARBA00022694"/>
    </source>
</evidence>
<proteinExistence type="inferred from homology"/>
<comment type="function">
    <text evidence="14">Catalytic tRNA acetyltransferase subunit of the elongator complex, which is required for multiple tRNA modifications, including mcm5U (5-methoxycarbonylmethyl uridine), mcm5s2U (5-methoxycarbonylmethyl-2-thiouridine), and ncm5U (5-carbamoylmethyl uridine). In the elongator complex, acts as a tRNA uridine(34) acetyltransferase by mediating formation of carboxymethyluridine in the wobble base at position 34 in tRNAs.</text>
</comment>